<accession>A0AAQ3L5J2</accession>
<organism evidence="2 3">
    <name type="scientific">Canna indica</name>
    <name type="common">Indian-shot</name>
    <dbReference type="NCBI Taxonomy" id="4628"/>
    <lineage>
        <taxon>Eukaryota</taxon>
        <taxon>Viridiplantae</taxon>
        <taxon>Streptophyta</taxon>
        <taxon>Embryophyta</taxon>
        <taxon>Tracheophyta</taxon>
        <taxon>Spermatophyta</taxon>
        <taxon>Magnoliopsida</taxon>
        <taxon>Liliopsida</taxon>
        <taxon>Zingiberales</taxon>
        <taxon>Cannaceae</taxon>
        <taxon>Canna</taxon>
    </lineage>
</organism>
<feature type="domain" description="Reverse transcriptase" evidence="1">
    <location>
        <begin position="1"/>
        <end position="161"/>
    </location>
</feature>
<dbReference type="SUPFAM" id="SSF56672">
    <property type="entry name" value="DNA/RNA polymerases"/>
    <property type="match status" value="1"/>
</dbReference>
<evidence type="ECO:0000313" key="2">
    <source>
        <dbReference type="EMBL" id="WOL18968.1"/>
    </source>
</evidence>
<dbReference type="InterPro" id="IPR026960">
    <property type="entry name" value="RVT-Znf"/>
</dbReference>
<evidence type="ECO:0000259" key="1">
    <source>
        <dbReference type="PROSITE" id="PS50878"/>
    </source>
</evidence>
<evidence type="ECO:0000313" key="3">
    <source>
        <dbReference type="Proteomes" id="UP001327560"/>
    </source>
</evidence>
<protein>
    <recommendedName>
        <fullName evidence="1">Reverse transcriptase domain-containing protein</fullName>
    </recommendedName>
</protein>
<dbReference type="AlphaFoldDB" id="A0AAQ3L5J2"/>
<name>A0AAQ3L5J2_9LILI</name>
<dbReference type="Proteomes" id="UP001327560">
    <property type="component" value="Chromosome 9"/>
</dbReference>
<gene>
    <name evidence="2" type="ORF">Cni_G27765</name>
</gene>
<dbReference type="EMBL" id="CP136898">
    <property type="protein sequence ID" value="WOL18968.1"/>
    <property type="molecule type" value="Genomic_DNA"/>
</dbReference>
<dbReference type="PANTHER" id="PTHR33116">
    <property type="entry name" value="REVERSE TRANSCRIPTASE ZINC-BINDING DOMAIN-CONTAINING PROTEIN-RELATED-RELATED"/>
    <property type="match status" value="1"/>
</dbReference>
<dbReference type="PROSITE" id="PS50878">
    <property type="entry name" value="RT_POL"/>
    <property type="match status" value="1"/>
</dbReference>
<keyword evidence="3" id="KW-1185">Reference proteome</keyword>
<sequence length="426" mass="48957">MQFMNFPDQVRTWIHACLSSARFSYSINGQKSTSFSSAKGVRQGDPLSPYIFIIMQDLLSRILNNSIENGSVKGFKYKSLVISHLAFADDILISIKGNAQNCRKVMEAISLYCSLTDQKINTAKFEIFFPINCQAKVKEVVTKLLGFKEGSYPMKYLGALISPNKVDIGSQKIMLYKATNRIEGWAGKSIFQAGRMTLLNSVMNAIPMHTISSSWVDKKVEIKEKLRKRIGDGASTDISKDPWFSDVPLCKWPTPVNMDLLSNFNKVKDLIKNGERNFELILELFGEFHYSSIVQIYLPKKKIKDLWIWSAIDDLNRKAAYNFIAEKKIRAVNQSCNWNCMWSLKVLPRVKNFLWKLLWGRLPTASYLSNISKISNNCCHVCGNDEDNAKHIFFDCAYVKLYWEKMEKELNLKFNSMDDWIRGSWL</sequence>
<dbReference type="Pfam" id="PF00078">
    <property type="entry name" value="RVT_1"/>
    <property type="match status" value="1"/>
</dbReference>
<dbReference type="InterPro" id="IPR000477">
    <property type="entry name" value="RT_dom"/>
</dbReference>
<dbReference type="InterPro" id="IPR043502">
    <property type="entry name" value="DNA/RNA_pol_sf"/>
</dbReference>
<reference evidence="2 3" key="1">
    <citation type="submission" date="2023-10" db="EMBL/GenBank/DDBJ databases">
        <title>Chromosome-scale genome assembly provides insights into flower coloration mechanisms of Canna indica.</title>
        <authorList>
            <person name="Li C."/>
        </authorList>
    </citation>
    <scope>NUCLEOTIDE SEQUENCE [LARGE SCALE GENOMIC DNA]</scope>
    <source>
        <tissue evidence="2">Flower</tissue>
    </source>
</reference>
<proteinExistence type="predicted"/>
<dbReference type="PANTHER" id="PTHR33116:SF78">
    <property type="entry name" value="OS12G0587133 PROTEIN"/>
    <property type="match status" value="1"/>
</dbReference>
<dbReference type="Pfam" id="PF13966">
    <property type="entry name" value="zf-RVT"/>
    <property type="match status" value="1"/>
</dbReference>